<reference evidence="1 2" key="2">
    <citation type="submission" date="2018-08" db="EMBL/GenBank/DDBJ databases">
        <authorList>
            <person name="Laetsch R D."/>
            <person name="Stevens L."/>
            <person name="Kumar S."/>
            <person name="Blaxter L. M."/>
        </authorList>
    </citation>
    <scope>NUCLEOTIDE SEQUENCE [LARGE SCALE GENOMIC DNA]</scope>
</reference>
<evidence type="ECO:0000313" key="3">
    <source>
        <dbReference type="WBParaSite" id="nOo.2.0.1.t05469-RA"/>
    </source>
</evidence>
<organism evidence="3">
    <name type="scientific">Onchocerca ochengi</name>
    <name type="common">Filarial nematode worm</name>
    <dbReference type="NCBI Taxonomy" id="42157"/>
    <lineage>
        <taxon>Eukaryota</taxon>
        <taxon>Metazoa</taxon>
        <taxon>Ecdysozoa</taxon>
        <taxon>Nematoda</taxon>
        <taxon>Chromadorea</taxon>
        <taxon>Rhabditida</taxon>
        <taxon>Spirurina</taxon>
        <taxon>Spiruromorpha</taxon>
        <taxon>Filarioidea</taxon>
        <taxon>Onchocercidae</taxon>
        <taxon>Onchocerca</taxon>
    </lineage>
</organism>
<evidence type="ECO:0000313" key="2">
    <source>
        <dbReference type="Proteomes" id="UP000271087"/>
    </source>
</evidence>
<keyword evidence="2" id="KW-1185">Reference proteome</keyword>
<sequence length="53" mass="5935">MAEKKNGKEVEDNAQVHVEESFDNSKLRYIKSGNGILEADDAINSQILTLEDQ</sequence>
<accession>A0A182EBN5</accession>
<name>A0A182EBN5_ONCOC</name>
<protein>
    <submittedName>
        <fullName evidence="3">YpzI family protein</fullName>
    </submittedName>
</protein>
<dbReference type="EMBL" id="UYRW01001463">
    <property type="protein sequence ID" value="VDK77655.1"/>
    <property type="molecule type" value="Genomic_DNA"/>
</dbReference>
<evidence type="ECO:0000313" key="1">
    <source>
        <dbReference type="EMBL" id="VDK77655.1"/>
    </source>
</evidence>
<dbReference type="Proteomes" id="UP000271087">
    <property type="component" value="Unassembled WGS sequence"/>
</dbReference>
<gene>
    <name evidence="1" type="ORF">NOO_LOCUS5469</name>
</gene>
<reference evidence="3" key="1">
    <citation type="submission" date="2016-06" db="UniProtKB">
        <authorList>
            <consortium name="WormBaseParasite"/>
        </authorList>
    </citation>
    <scope>IDENTIFICATION</scope>
</reference>
<proteinExistence type="predicted"/>
<dbReference type="WBParaSite" id="nOo.2.0.1.t05469-RA">
    <property type="protein sequence ID" value="nOo.2.0.1.t05469-RA"/>
    <property type="gene ID" value="nOo.2.0.1.g05469"/>
</dbReference>
<dbReference type="OrthoDB" id="5850173at2759"/>
<dbReference type="AlphaFoldDB" id="A0A182EBN5"/>